<name>A0A420YE00_9PEZI</name>
<evidence type="ECO:0000256" key="3">
    <source>
        <dbReference type="ARBA" id="ARBA00022691"/>
    </source>
</evidence>
<reference evidence="6 7" key="1">
    <citation type="submission" date="2018-08" db="EMBL/GenBank/DDBJ databases">
        <title>Draft genome of the lignicolous fungus Coniochaeta pulveracea.</title>
        <authorList>
            <person name="Borstlap C.J."/>
            <person name="De Witt R.N."/>
            <person name="Botha A."/>
            <person name="Volschenk H."/>
        </authorList>
    </citation>
    <scope>NUCLEOTIDE SEQUENCE [LARGE SCALE GENOMIC DNA]</scope>
    <source>
        <strain evidence="6 7">CAB683</strain>
    </source>
</reference>
<dbReference type="InterPro" id="IPR029063">
    <property type="entry name" value="SAM-dependent_MTases_sf"/>
</dbReference>
<proteinExistence type="predicted"/>
<feature type="domain" description="DNA methylase adenine-specific" evidence="5">
    <location>
        <begin position="120"/>
        <end position="223"/>
    </location>
</feature>
<dbReference type="Pfam" id="PF02384">
    <property type="entry name" value="N6_Mtase"/>
    <property type="match status" value="1"/>
</dbReference>
<keyword evidence="1" id="KW-0489">Methyltransferase</keyword>
<dbReference type="PANTHER" id="PTHR18895:SF74">
    <property type="entry name" value="MTRF1L RELEASE FACTOR GLUTAMINE METHYLTRANSFERASE"/>
    <property type="match status" value="1"/>
</dbReference>
<keyword evidence="4" id="KW-0680">Restriction system</keyword>
<comment type="caution">
    <text evidence="6">The sequence shown here is derived from an EMBL/GenBank/DDBJ whole genome shotgun (WGS) entry which is preliminary data.</text>
</comment>
<evidence type="ECO:0000313" key="7">
    <source>
        <dbReference type="Proteomes" id="UP000275385"/>
    </source>
</evidence>
<dbReference type="SUPFAM" id="SSF53335">
    <property type="entry name" value="S-adenosyl-L-methionine-dependent methyltransferases"/>
    <property type="match status" value="1"/>
</dbReference>
<dbReference type="InterPro" id="IPR050320">
    <property type="entry name" value="N5-glutamine_MTase"/>
</dbReference>
<evidence type="ECO:0000256" key="1">
    <source>
        <dbReference type="ARBA" id="ARBA00022603"/>
    </source>
</evidence>
<evidence type="ECO:0000256" key="4">
    <source>
        <dbReference type="ARBA" id="ARBA00022747"/>
    </source>
</evidence>
<dbReference type="STRING" id="177199.A0A420YE00"/>
<accession>A0A420YE00</accession>
<protein>
    <recommendedName>
        <fullName evidence="5">DNA methylase adenine-specific domain-containing protein</fullName>
    </recommendedName>
</protein>
<dbReference type="InterPro" id="IPR002052">
    <property type="entry name" value="DNA_methylase_N6_adenine_CS"/>
</dbReference>
<evidence type="ECO:0000256" key="2">
    <source>
        <dbReference type="ARBA" id="ARBA00022679"/>
    </source>
</evidence>
<dbReference type="GO" id="GO:0003676">
    <property type="term" value="F:nucleic acid binding"/>
    <property type="evidence" value="ECO:0007669"/>
    <property type="project" value="InterPro"/>
</dbReference>
<sequence>MPRLPPSLIWRARSISPHAATLLPVCRDIPSALTELRWIREHVESTPSPTHPASIRLDQLCKRRGKGIPLQYVLGTQPFGSLELQCRPGVLIPRPEPEAYSTHLGHLLLANPSLIPLPPSKTLRILDFCTGTGCIALLLYSHLSSPSSPLQRLNITGVDISPLAISLSKLNLTHNISLGALAASTQDKSISFIQSSIFSPDWMSEAQDAKCDILISNPPYISPRGFNTDVARSVRNYEPKLAQVPEPQHTHHPYSQKEGVRQEDIFYARLLDIGAVQRPTVMLFETGGMDQAKRVVEMAAEKLGVDEWKMEIWRDWPDGRPEEEEETAMRIDGLGDVKVKGSGHGRSVFIYRRK</sequence>
<dbReference type="InterPro" id="IPR003356">
    <property type="entry name" value="DNA_methylase_A-5"/>
</dbReference>
<dbReference type="PANTHER" id="PTHR18895">
    <property type="entry name" value="HEMK METHYLTRANSFERASE"/>
    <property type="match status" value="1"/>
</dbReference>
<keyword evidence="3" id="KW-0949">S-adenosyl-L-methionine</keyword>
<keyword evidence="2" id="KW-0808">Transferase</keyword>
<dbReference type="EMBL" id="QVQW01000017">
    <property type="protein sequence ID" value="RKU46007.1"/>
    <property type="molecule type" value="Genomic_DNA"/>
</dbReference>
<dbReference type="Gene3D" id="1.10.8.10">
    <property type="entry name" value="DNA helicase RuvA subunit, C-terminal domain"/>
    <property type="match status" value="1"/>
</dbReference>
<dbReference type="CDD" id="cd02440">
    <property type="entry name" value="AdoMet_MTases"/>
    <property type="match status" value="1"/>
</dbReference>
<dbReference type="GO" id="GO:0102559">
    <property type="term" value="F:peptide chain release factor N(5)-glutamine methyltransferase activity"/>
    <property type="evidence" value="ECO:0007669"/>
    <property type="project" value="UniProtKB-EC"/>
</dbReference>
<keyword evidence="7" id="KW-1185">Reference proteome</keyword>
<dbReference type="PROSITE" id="PS00092">
    <property type="entry name" value="N6_MTASE"/>
    <property type="match status" value="1"/>
</dbReference>
<dbReference type="Proteomes" id="UP000275385">
    <property type="component" value="Unassembled WGS sequence"/>
</dbReference>
<dbReference type="OrthoDB" id="269872at2759"/>
<dbReference type="NCBIfam" id="TIGR00536">
    <property type="entry name" value="hemK_fam"/>
    <property type="match status" value="1"/>
</dbReference>
<dbReference type="GO" id="GO:0032259">
    <property type="term" value="P:methylation"/>
    <property type="evidence" value="ECO:0007669"/>
    <property type="project" value="UniProtKB-KW"/>
</dbReference>
<dbReference type="GO" id="GO:0005739">
    <property type="term" value="C:mitochondrion"/>
    <property type="evidence" value="ECO:0007669"/>
    <property type="project" value="TreeGrafter"/>
</dbReference>
<evidence type="ECO:0000313" key="6">
    <source>
        <dbReference type="EMBL" id="RKU46007.1"/>
    </source>
</evidence>
<organism evidence="6 7">
    <name type="scientific">Coniochaeta pulveracea</name>
    <dbReference type="NCBI Taxonomy" id="177199"/>
    <lineage>
        <taxon>Eukaryota</taxon>
        <taxon>Fungi</taxon>
        <taxon>Dikarya</taxon>
        <taxon>Ascomycota</taxon>
        <taxon>Pezizomycotina</taxon>
        <taxon>Sordariomycetes</taxon>
        <taxon>Sordariomycetidae</taxon>
        <taxon>Coniochaetales</taxon>
        <taxon>Coniochaetaceae</taxon>
        <taxon>Coniochaeta</taxon>
    </lineage>
</organism>
<dbReference type="AlphaFoldDB" id="A0A420YE00"/>
<gene>
    <name evidence="6" type="ORF">DL546_007949</name>
</gene>
<dbReference type="InterPro" id="IPR004556">
    <property type="entry name" value="HemK-like"/>
</dbReference>
<dbReference type="Gene3D" id="3.40.50.150">
    <property type="entry name" value="Vaccinia Virus protein VP39"/>
    <property type="match status" value="1"/>
</dbReference>
<evidence type="ECO:0000259" key="5">
    <source>
        <dbReference type="Pfam" id="PF02384"/>
    </source>
</evidence>